<reference evidence="2" key="1">
    <citation type="journal article" date="2020" name="mSystems">
        <title>Genome- and Community-Level Interaction Insights into Carbon Utilization and Element Cycling Functions of Hydrothermarchaeota in Hydrothermal Sediment.</title>
        <authorList>
            <person name="Zhou Z."/>
            <person name="Liu Y."/>
            <person name="Xu W."/>
            <person name="Pan J."/>
            <person name="Luo Z.H."/>
            <person name="Li M."/>
        </authorList>
    </citation>
    <scope>NUCLEOTIDE SEQUENCE [LARGE SCALE GENOMIC DNA]</scope>
    <source>
        <strain evidence="2">SpSt-1071</strain>
    </source>
</reference>
<accession>A0A7C5RDR2</accession>
<name>A0A7C5RDR2_9DEIN</name>
<proteinExistence type="predicted"/>
<comment type="caution">
    <text evidence="2">The sequence shown here is derived from an EMBL/GenBank/DDBJ whole genome shotgun (WGS) entry which is preliminary data.</text>
</comment>
<sequence length="223" mass="25197">MLRRTPFLQALEMEGVLVLNVEGRQVSLEPTADRGYYEASELYALSPKRPVYRFWVLPTGEVRVTCGEPEPRSFFRSPSPPEPGEAEEKPLPPKRKVVLEQRNGEWKLRETLVHSPPHLEAAPPSEGKAPVRGKPEPAAPSTSPSRRHPQEALPLLLELLGQEEFAPEGVDPVLEHRGFRPEEVWRWLEAHGLVEKEAGFMRLKRRQGAVRGGKWLSLSRKSA</sequence>
<feature type="region of interest" description="Disordered" evidence="1">
    <location>
        <begin position="67"/>
        <end position="96"/>
    </location>
</feature>
<gene>
    <name evidence="2" type="ORF">ENM28_02035</name>
</gene>
<feature type="region of interest" description="Disordered" evidence="1">
    <location>
        <begin position="112"/>
        <end position="149"/>
    </location>
</feature>
<feature type="compositionally biased region" description="Basic and acidic residues" evidence="1">
    <location>
        <begin position="86"/>
        <end position="96"/>
    </location>
</feature>
<organism evidence="2">
    <name type="scientific">Thermus caliditerrae</name>
    <dbReference type="NCBI Taxonomy" id="1330700"/>
    <lineage>
        <taxon>Bacteria</taxon>
        <taxon>Thermotogati</taxon>
        <taxon>Deinococcota</taxon>
        <taxon>Deinococci</taxon>
        <taxon>Thermales</taxon>
        <taxon>Thermaceae</taxon>
        <taxon>Thermus</taxon>
    </lineage>
</organism>
<evidence type="ECO:0000313" key="2">
    <source>
        <dbReference type="EMBL" id="HHM67500.1"/>
    </source>
</evidence>
<dbReference type="EMBL" id="DRXE01000076">
    <property type="protein sequence ID" value="HHM67500.1"/>
    <property type="molecule type" value="Genomic_DNA"/>
</dbReference>
<dbReference type="AlphaFoldDB" id="A0A7C5RDR2"/>
<protein>
    <submittedName>
        <fullName evidence="2">Uncharacterized protein</fullName>
    </submittedName>
</protein>
<evidence type="ECO:0000256" key="1">
    <source>
        <dbReference type="SAM" id="MobiDB-lite"/>
    </source>
</evidence>